<keyword evidence="3" id="KW-0479">Metal-binding</keyword>
<sequence>MEISKKALLLSTIAFSIICGKYVGSASDLGSSADISDELAQKKIVLIVTIDEEDVRVCESHVGKLGGEQPLFLGEGCESFGHAAHEIGHVLGLYHTQNSGSPTKNPKMTPKEENYEQTISSPMISLIDLRMVNKLYDCDEIADYLSVFIRLHFIEPPIVTGTFGSACGGESNATNTWKEQDLAFASANNDGDYSICTYWIRAPAGNRIEMKIDAINGVSALQGCVEGGIEIKTNEDQRVTGHKFCSLDEEEEIILKSTRTLIPVILYSNVMFPVIFVKIEYRYEVDEKLAADQKS</sequence>
<dbReference type="SUPFAM" id="SSF49854">
    <property type="entry name" value="Spermadhesin, CUB domain"/>
    <property type="match status" value="1"/>
</dbReference>
<dbReference type="InterPro" id="IPR024079">
    <property type="entry name" value="MetalloPept_cat_dom_sf"/>
</dbReference>
<dbReference type="PANTHER" id="PTHR10127:SF831">
    <property type="entry name" value="ZINC METALLOPROTEINASE NAS-37"/>
    <property type="match status" value="1"/>
</dbReference>
<dbReference type="Pfam" id="PF01400">
    <property type="entry name" value="Astacin"/>
    <property type="match status" value="1"/>
</dbReference>
<keyword evidence="1" id="KW-0245">EGF-like domain</keyword>
<evidence type="ECO:0000256" key="2">
    <source>
        <dbReference type="ARBA" id="ARBA00022670"/>
    </source>
</evidence>
<feature type="domain" description="CUB" evidence="9">
    <location>
        <begin position="167"/>
        <end position="284"/>
    </location>
</feature>
<gene>
    <name evidence="10" type="primary">Necator_chrII.g4515</name>
    <name evidence="10" type="ORF">RB195_016723</name>
</gene>
<evidence type="ECO:0000256" key="4">
    <source>
        <dbReference type="ARBA" id="ARBA00022801"/>
    </source>
</evidence>
<comment type="caution">
    <text evidence="10">The sequence shown here is derived from an EMBL/GenBank/DDBJ whole genome shotgun (WGS) entry which is preliminary data.</text>
</comment>
<evidence type="ECO:0000313" key="10">
    <source>
        <dbReference type="EMBL" id="KAK6732517.1"/>
    </source>
</evidence>
<keyword evidence="7" id="KW-1015">Disulfide bond</keyword>
<comment type="caution">
    <text evidence="8">Lacks conserved residue(s) required for the propagation of feature annotation.</text>
</comment>
<evidence type="ECO:0000313" key="11">
    <source>
        <dbReference type="Proteomes" id="UP001303046"/>
    </source>
</evidence>
<keyword evidence="5" id="KW-0862">Zinc</keyword>
<dbReference type="InterPro" id="IPR035914">
    <property type="entry name" value="Sperma_CUB_dom_sf"/>
</dbReference>
<dbReference type="EMBL" id="JAVFWL010000002">
    <property type="protein sequence ID" value="KAK6732517.1"/>
    <property type="molecule type" value="Genomic_DNA"/>
</dbReference>
<keyword evidence="4" id="KW-0378">Hydrolase</keyword>
<dbReference type="PANTHER" id="PTHR10127">
    <property type="entry name" value="DISCOIDIN, CUB, EGF, LAMININ , AND ZINC METALLOPROTEASE DOMAIN CONTAINING"/>
    <property type="match status" value="1"/>
</dbReference>
<organism evidence="10 11">
    <name type="scientific">Necator americanus</name>
    <name type="common">Human hookworm</name>
    <dbReference type="NCBI Taxonomy" id="51031"/>
    <lineage>
        <taxon>Eukaryota</taxon>
        <taxon>Metazoa</taxon>
        <taxon>Ecdysozoa</taxon>
        <taxon>Nematoda</taxon>
        <taxon>Chromadorea</taxon>
        <taxon>Rhabditida</taxon>
        <taxon>Rhabditina</taxon>
        <taxon>Rhabditomorpha</taxon>
        <taxon>Strongyloidea</taxon>
        <taxon>Ancylostomatidae</taxon>
        <taxon>Bunostominae</taxon>
        <taxon>Necator</taxon>
    </lineage>
</organism>
<evidence type="ECO:0000256" key="1">
    <source>
        <dbReference type="ARBA" id="ARBA00022536"/>
    </source>
</evidence>
<protein>
    <recommendedName>
        <fullName evidence="9">CUB domain-containing protein</fullName>
    </recommendedName>
</protein>
<dbReference type="PROSITE" id="PS01180">
    <property type="entry name" value="CUB"/>
    <property type="match status" value="1"/>
</dbReference>
<keyword evidence="11" id="KW-1185">Reference proteome</keyword>
<dbReference type="Proteomes" id="UP001303046">
    <property type="component" value="Unassembled WGS sequence"/>
</dbReference>
<name>A0ABR1C1T3_NECAM</name>
<evidence type="ECO:0000259" key="9">
    <source>
        <dbReference type="PROSITE" id="PS01180"/>
    </source>
</evidence>
<reference evidence="10 11" key="1">
    <citation type="submission" date="2023-08" db="EMBL/GenBank/DDBJ databases">
        <title>A Necator americanus chromosomal reference genome.</title>
        <authorList>
            <person name="Ilik V."/>
            <person name="Petrzelkova K.J."/>
            <person name="Pardy F."/>
            <person name="Fuh T."/>
            <person name="Niatou-Singa F.S."/>
            <person name="Gouil Q."/>
            <person name="Baker L."/>
            <person name="Ritchie M.E."/>
            <person name="Jex A.R."/>
            <person name="Gazzola D."/>
            <person name="Li H."/>
            <person name="Toshio Fujiwara R."/>
            <person name="Zhan B."/>
            <person name="Aroian R.V."/>
            <person name="Pafco B."/>
            <person name="Schwarz E.M."/>
        </authorList>
    </citation>
    <scope>NUCLEOTIDE SEQUENCE [LARGE SCALE GENOMIC DNA]</scope>
    <source>
        <strain evidence="10 11">Aroian</strain>
        <tissue evidence="10">Whole animal</tissue>
    </source>
</reference>
<dbReference type="InterPro" id="IPR000859">
    <property type="entry name" value="CUB_dom"/>
</dbReference>
<keyword evidence="2" id="KW-0645">Protease</keyword>
<dbReference type="SUPFAM" id="SSF55486">
    <property type="entry name" value="Metalloproteases ('zincins'), catalytic domain"/>
    <property type="match status" value="1"/>
</dbReference>
<evidence type="ECO:0000256" key="5">
    <source>
        <dbReference type="ARBA" id="ARBA00022833"/>
    </source>
</evidence>
<accession>A0ABR1C1T3</accession>
<proteinExistence type="predicted"/>
<dbReference type="InterPro" id="IPR001506">
    <property type="entry name" value="Peptidase_M12A"/>
</dbReference>
<evidence type="ECO:0000256" key="8">
    <source>
        <dbReference type="PROSITE-ProRule" id="PRU00059"/>
    </source>
</evidence>
<evidence type="ECO:0000256" key="6">
    <source>
        <dbReference type="ARBA" id="ARBA00023049"/>
    </source>
</evidence>
<dbReference type="Gene3D" id="3.40.390.10">
    <property type="entry name" value="Collagenase (Catalytic Domain)"/>
    <property type="match status" value="1"/>
</dbReference>
<keyword evidence="6" id="KW-0482">Metalloprotease</keyword>
<evidence type="ECO:0000256" key="3">
    <source>
        <dbReference type="ARBA" id="ARBA00022723"/>
    </source>
</evidence>
<evidence type="ECO:0000256" key="7">
    <source>
        <dbReference type="ARBA" id="ARBA00023157"/>
    </source>
</evidence>